<dbReference type="GO" id="GO:0005886">
    <property type="term" value="C:plasma membrane"/>
    <property type="evidence" value="ECO:0007669"/>
    <property type="project" value="UniProtKB-SubCell"/>
</dbReference>
<evidence type="ECO:0000256" key="1">
    <source>
        <dbReference type="ARBA" id="ARBA00004383"/>
    </source>
</evidence>
<keyword evidence="7" id="KW-0653">Protein transport</keyword>
<comment type="subcellular location">
    <subcellularLocation>
        <location evidence="1">Cell inner membrane</location>
        <topology evidence="1">Single-pass membrane protein</topology>
        <orientation evidence="1">Periplasmic side</orientation>
    </subcellularLocation>
</comment>
<feature type="region of interest" description="Disordered" evidence="10">
    <location>
        <begin position="116"/>
        <end position="136"/>
    </location>
</feature>
<keyword evidence="4" id="KW-1003">Cell membrane</keyword>
<keyword evidence="14" id="KW-1185">Reference proteome</keyword>
<evidence type="ECO:0000256" key="2">
    <source>
        <dbReference type="ARBA" id="ARBA00006555"/>
    </source>
</evidence>
<keyword evidence="8 11" id="KW-1133">Transmembrane helix</keyword>
<evidence type="ECO:0000313" key="13">
    <source>
        <dbReference type="EMBL" id="ELR72626.1"/>
    </source>
</evidence>
<feature type="domain" description="TonB C-terminal" evidence="12">
    <location>
        <begin position="408"/>
        <end position="471"/>
    </location>
</feature>
<dbReference type="PANTHER" id="PTHR33446">
    <property type="entry name" value="PROTEIN TONB-RELATED"/>
    <property type="match status" value="1"/>
</dbReference>
<dbReference type="PATRIC" id="fig|1237149.3.peg.1207"/>
<evidence type="ECO:0000256" key="10">
    <source>
        <dbReference type="SAM" id="MobiDB-lite"/>
    </source>
</evidence>
<keyword evidence="9 11" id="KW-0472">Membrane</keyword>
<organism evidence="13 14">
    <name type="scientific">Fulvivirga imtechensis AK7</name>
    <dbReference type="NCBI Taxonomy" id="1237149"/>
    <lineage>
        <taxon>Bacteria</taxon>
        <taxon>Pseudomonadati</taxon>
        <taxon>Bacteroidota</taxon>
        <taxon>Cytophagia</taxon>
        <taxon>Cytophagales</taxon>
        <taxon>Fulvivirgaceae</taxon>
        <taxon>Fulvivirga</taxon>
    </lineage>
</organism>
<protein>
    <submittedName>
        <fullName evidence="13">TonB-dependent receptor</fullName>
    </submittedName>
</protein>
<dbReference type="SUPFAM" id="SSF74653">
    <property type="entry name" value="TolA/TonB C-terminal domain"/>
    <property type="match status" value="1"/>
</dbReference>
<name>L8JUE2_9BACT</name>
<evidence type="ECO:0000256" key="9">
    <source>
        <dbReference type="ARBA" id="ARBA00023136"/>
    </source>
</evidence>
<dbReference type="NCBIfam" id="TIGR01352">
    <property type="entry name" value="tonB_Cterm"/>
    <property type="match status" value="1"/>
</dbReference>
<dbReference type="EMBL" id="AMZN01000015">
    <property type="protein sequence ID" value="ELR72626.1"/>
    <property type="molecule type" value="Genomic_DNA"/>
</dbReference>
<sequence>MSKGKNHIGPTLTPEIMEKYLNGELSHQEMNAVEKLMLNSDFDAEAMEGFEGAGAEHMAHDLNILEKRLEQRIQPGHRSGFFWLKIAASLLVLALAVIFVINLNLNHAPQQELAGSTAKDEAAMPEQSAGKDDAALSSDTMIALNEGPGETEQKKAPPPPVEPKGVAGTTRAYEEKTKAEVIAEENEEQLIAEADVVEPISLAEAKEEQIDFTAADIEIAAVEITIPELEDTATEDLADKAAGVQATELAKSRSERAEKKMELRSRAAATPETMYLPQRSIIGKVTSMEDGAALPGVNIVLKGTTIGTVTDIDGQYQISVPAGMDPTLVISFIGMNSEEVKVADKTEIDVQLSSDATALSEVVVTGYGVGRDNNSTDYIIRAKPEGGNATFKKYIQDNLRYPSDTSSVKGRVIVEFEVLADGELANFNIIRSLGESFDQEAIRVIKEGPKWSPTTRNGIPENDTARVRVKF</sequence>
<dbReference type="AlphaFoldDB" id="L8JUE2"/>
<dbReference type="Gene3D" id="3.30.1150.10">
    <property type="match status" value="1"/>
</dbReference>
<evidence type="ECO:0000256" key="6">
    <source>
        <dbReference type="ARBA" id="ARBA00022692"/>
    </source>
</evidence>
<comment type="similarity">
    <text evidence="2">Belongs to the TonB family.</text>
</comment>
<evidence type="ECO:0000256" key="4">
    <source>
        <dbReference type="ARBA" id="ARBA00022475"/>
    </source>
</evidence>
<evidence type="ECO:0000256" key="7">
    <source>
        <dbReference type="ARBA" id="ARBA00022927"/>
    </source>
</evidence>
<evidence type="ECO:0000256" key="5">
    <source>
        <dbReference type="ARBA" id="ARBA00022519"/>
    </source>
</evidence>
<feature type="transmembrane region" description="Helical" evidence="11">
    <location>
        <begin position="82"/>
        <end position="101"/>
    </location>
</feature>
<keyword evidence="5" id="KW-0997">Cell inner membrane</keyword>
<feature type="region of interest" description="Disordered" evidence="10">
    <location>
        <begin position="148"/>
        <end position="173"/>
    </location>
</feature>
<dbReference type="eggNOG" id="COG0810">
    <property type="taxonomic scope" value="Bacteria"/>
</dbReference>
<dbReference type="InterPro" id="IPR037682">
    <property type="entry name" value="TonB_C"/>
</dbReference>
<dbReference type="Gene3D" id="2.60.40.1120">
    <property type="entry name" value="Carboxypeptidase-like, regulatory domain"/>
    <property type="match status" value="1"/>
</dbReference>
<dbReference type="Proteomes" id="UP000011135">
    <property type="component" value="Unassembled WGS sequence"/>
</dbReference>
<gene>
    <name evidence="13" type="ORF">C900_01005</name>
</gene>
<dbReference type="InterPro" id="IPR051045">
    <property type="entry name" value="TonB-dependent_transducer"/>
</dbReference>
<dbReference type="SUPFAM" id="SSF49464">
    <property type="entry name" value="Carboxypeptidase regulatory domain-like"/>
    <property type="match status" value="1"/>
</dbReference>
<reference evidence="13 14" key="1">
    <citation type="submission" date="2012-12" db="EMBL/GenBank/DDBJ databases">
        <title>Genome assembly of Fulvivirga imtechensis AK7.</title>
        <authorList>
            <person name="Nupur N."/>
            <person name="Khatri I."/>
            <person name="Kumar R."/>
            <person name="Subramanian S."/>
            <person name="Pinnaka A."/>
        </authorList>
    </citation>
    <scope>NUCLEOTIDE SEQUENCE [LARGE SCALE GENOMIC DNA]</scope>
    <source>
        <strain evidence="13 14">AK7</strain>
    </source>
</reference>
<evidence type="ECO:0000256" key="11">
    <source>
        <dbReference type="SAM" id="Phobius"/>
    </source>
</evidence>
<evidence type="ECO:0000256" key="3">
    <source>
        <dbReference type="ARBA" id="ARBA00022448"/>
    </source>
</evidence>
<dbReference type="GO" id="GO:0055085">
    <property type="term" value="P:transmembrane transport"/>
    <property type="evidence" value="ECO:0007669"/>
    <property type="project" value="InterPro"/>
</dbReference>
<keyword evidence="13" id="KW-0675">Receptor</keyword>
<proteinExistence type="inferred from homology"/>
<dbReference type="GO" id="GO:0015031">
    <property type="term" value="P:protein transport"/>
    <property type="evidence" value="ECO:0007669"/>
    <property type="project" value="UniProtKB-KW"/>
</dbReference>
<keyword evidence="3" id="KW-0813">Transport</keyword>
<dbReference type="InterPro" id="IPR008969">
    <property type="entry name" value="CarboxyPept-like_regulatory"/>
</dbReference>
<keyword evidence="6 11" id="KW-0812">Transmembrane</keyword>
<evidence type="ECO:0000259" key="12">
    <source>
        <dbReference type="Pfam" id="PF03544"/>
    </source>
</evidence>
<dbReference type="Pfam" id="PF03544">
    <property type="entry name" value="TonB_C"/>
    <property type="match status" value="1"/>
</dbReference>
<comment type="caution">
    <text evidence="13">The sequence shown here is derived from an EMBL/GenBank/DDBJ whole genome shotgun (WGS) entry which is preliminary data.</text>
</comment>
<dbReference type="Pfam" id="PF13715">
    <property type="entry name" value="CarbopepD_reg_2"/>
    <property type="match status" value="1"/>
</dbReference>
<dbReference type="InterPro" id="IPR006260">
    <property type="entry name" value="TonB/TolA_C"/>
</dbReference>
<evidence type="ECO:0000313" key="14">
    <source>
        <dbReference type="Proteomes" id="UP000011135"/>
    </source>
</evidence>
<accession>L8JUE2</accession>
<evidence type="ECO:0000256" key="8">
    <source>
        <dbReference type="ARBA" id="ARBA00022989"/>
    </source>
</evidence>
<dbReference type="STRING" id="1237149.C900_01005"/>